<dbReference type="PANTHER" id="PTHR48098:SF1">
    <property type="entry name" value="DIACYLGLYCEROL ACYLTRANSFERASE_MYCOLYLTRANSFERASE AG85A"/>
    <property type="match status" value="1"/>
</dbReference>
<protein>
    <submittedName>
        <fullName evidence="2">Enterochelin esterase-like enzyme</fullName>
    </submittedName>
</protein>
<feature type="transmembrane region" description="Helical" evidence="1">
    <location>
        <begin position="6"/>
        <end position="27"/>
    </location>
</feature>
<evidence type="ECO:0000313" key="3">
    <source>
        <dbReference type="Proteomes" id="UP001519291"/>
    </source>
</evidence>
<dbReference type="Gene3D" id="3.40.50.1820">
    <property type="entry name" value="alpha/beta hydrolase"/>
    <property type="match status" value="1"/>
</dbReference>
<dbReference type="Pfam" id="PF00756">
    <property type="entry name" value="Esterase"/>
    <property type="match status" value="1"/>
</dbReference>
<gene>
    <name evidence="2" type="ORF">JO379_003545</name>
</gene>
<dbReference type="RefSeq" id="WP_130878477.1">
    <property type="nucleotide sequence ID" value="NZ_JAGIOH010000001.1"/>
</dbReference>
<keyword evidence="1" id="KW-0472">Membrane</keyword>
<keyword evidence="1" id="KW-1133">Transmembrane helix</keyword>
<dbReference type="InterPro" id="IPR029058">
    <property type="entry name" value="AB_hydrolase_fold"/>
</dbReference>
<dbReference type="GeneID" id="91570420"/>
<evidence type="ECO:0000256" key="1">
    <source>
        <dbReference type="SAM" id="Phobius"/>
    </source>
</evidence>
<name>A0ABS4Y5R8_9ACTN</name>
<dbReference type="Proteomes" id="UP001519291">
    <property type="component" value="Unassembled WGS sequence"/>
</dbReference>
<dbReference type="EMBL" id="JAGIOH010000001">
    <property type="protein sequence ID" value="MBP2404076.1"/>
    <property type="molecule type" value="Genomic_DNA"/>
</dbReference>
<dbReference type="SUPFAM" id="SSF53474">
    <property type="entry name" value="alpha/beta-Hydrolases"/>
    <property type="match status" value="1"/>
</dbReference>
<keyword evidence="1" id="KW-0812">Transmembrane</keyword>
<accession>A0ABS4Y5R8</accession>
<comment type="caution">
    <text evidence="2">The sequence shown here is derived from an EMBL/GenBank/DDBJ whole genome shotgun (WGS) entry which is preliminary data.</text>
</comment>
<dbReference type="InterPro" id="IPR050583">
    <property type="entry name" value="Mycobacterial_A85_antigen"/>
</dbReference>
<reference evidence="2 3" key="1">
    <citation type="submission" date="2021-03" db="EMBL/GenBank/DDBJ databases">
        <title>Sequencing the genomes of 1000 actinobacteria strains.</title>
        <authorList>
            <person name="Klenk H.-P."/>
        </authorList>
    </citation>
    <scope>NUCLEOTIDE SEQUENCE [LARGE SCALE GENOMIC DNA]</scope>
    <source>
        <strain evidence="2 3">DSM 41480</strain>
    </source>
</reference>
<organism evidence="2 3">
    <name type="scientific">Streptomyces syringium</name>
    <dbReference type="NCBI Taxonomy" id="76729"/>
    <lineage>
        <taxon>Bacteria</taxon>
        <taxon>Bacillati</taxon>
        <taxon>Actinomycetota</taxon>
        <taxon>Actinomycetes</taxon>
        <taxon>Kitasatosporales</taxon>
        <taxon>Streptomycetaceae</taxon>
        <taxon>Streptomyces</taxon>
    </lineage>
</organism>
<keyword evidence="3" id="KW-1185">Reference proteome</keyword>
<proteinExistence type="predicted"/>
<evidence type="ECO:0000313" key="2">
    <source>
        <dbReference type="EMBL" id="MBP2404076.1"/>
    </source>
</evidence>
<feature type="transmembrane region" description="Helical" evidence="1">
    <location>
        <begin position="39"/>
        <end position="60"/>
    </location>
</feature>
<dbReference type="InterPro" id="IPR000801">
    <property type="entry name" value="Esterase-like"/>
</dbReference>
<sequence length="369" mass="40557">MGMTSTSAVVVAVLGTVLLFALTVWCWPRLARRGWRPVLSRVGLVCAIQALLFSSIGLAVNRDMLIYGSWDELFGWEKGVDFDEKSAGGSGVQLIGKQKPDVPGAGKPHISGEIQKINVQGERSRIATPAYVYLPPEYFQKAYEKKTFPAAVVLTGFPGTAENLLKGLRYPKTAWTQVKQKKMQPMILVMMRPTVAPPRNTQCVDIPGGPQTETFFGKDLTKALSGTYRTGTKARNWGFIGDSTGGYCALKIGLEHPETYAASVGLSADYKPEIDKDSGDLFHGNKREEKRADLLWSLDHLPQGNSSFLVTTSKQGESNFKATQRFISKVKAPARVSSITLDSGGHNFKTWNREIPPSLRWLSSRLSAE</sequence>
<dbReference type="PANTHER" id="PTHR48098">
    <property type="entry name" value="ENTEROCHELIN ESTERASE-RELATED"/>
    <property type="match status" value="1"/>
</dbReference>